<evidence type="ECO:0000313" key="2">
    <source>
        <dbReference type="Proteomes" id="UP001239111"/>
    </source>
</evidence>
<protein>
    <submittedName>
        <fullName evidence="1">Uncharacterized protein</fullName>
    </submittedName>
</protein>
<sequence>MKQVASVRHHTSMSSLPFSLNECVLLTGKMAEPHTAYEVDIAGVLLSFLNDCSDENDADEDSESHEGEPEAKRPHLLPELDPGGLLDEVFESLCPTAKEV</sequence>
<organism evidence="1 2">
    <name type="scientific">Eretmocerus hayati</name>
    <dbReference type="NCBI Taxonomy" id="131215"/>
    <lineage>
        <taxon>Eukaryota</taxon>
        <taxon>Metazoa</taxon>
        <taxon>Ecdysozoa</taxon>
        <taxon>Arthropoda</taxon>
        <taxon>Hexapoda</taxon>
        <taxon>Insecta</taxon>
        <taxon>Pterygota</taxon>
        <taxon>Neoptera</taxon>
        <taxon>Endopterygota</taxon>
        <taxon>Hymenoptera</taxon>
        <taxon>Apocrita</taxon>
        <taxon>Proctotrupomorpha</taxon>
        <taxon>Chalcidoidea</taxon>
        <taxon>Aphelinidae</taxon>
        <taxon>Aphelininae</taxon>
        <taxon>Eretmocerus</taxon>
    </lineage>
</organism>
<gene>
    <name evidence="1" type="ORF">QAD02_012961</name>
</gene>
<reference evidence="1" key="1">
    <citation type="submission" date="2023-04" db="EMBL/GenBank/DDBJ databases">
        <title>A chromosome-level genome assembly of the parasitoid wasp Eretmocerus hayati.</title>
        <authorList>
            <person name="Zhong Y."/>
            <person name="Liu S."/>
            <person name="Liu Y."/>
        </authorList>
    </citation>
    <scope>NUCLEOTIDE SEQUENCE</scope>
    <source>
        <strain evidence="1">ZJU_SS_LIU_2023</strain>
    </source>
</reference>
<keyword evidence="2" id="KW-1185">Reference proteome</keyword>
<evidence type="ECO:0000313" key="1">
    <source>
        <dbReference type="EMBL" id="KAJ8677174.1"/>
    </source>
</evidence>
<proteinExistence type="predicted"/>
<dbReference type="EMBL" id="CM056742">
    <property type="protein sequence ID" value="KAJ8677174.1"/>
    <property type="molecule type" value="Genomic_DNA"/>
</dbReference>
<accession>A0ACC2P1H0</accession>
<dbReference type="Proteomes" id="UP001239111">
    <property type="component" value="Chromosome 2"/>
</dbReference>
<name>A0ACC2P1H0_9HYME</name>
<comment type="caution">
    <text evidence="1">The sequence shown here is derived from an EMBL/GenBank/DDBJ whole genome shotgun (WGS) entry which is preliminary data.</text>
</comment>